<dbReference type="OrthoDB" id="4729605at2759"/>
<dbReference type="EMBL" id="CP003002">
    <property type="protein sequence ID" value="AEO55699.1"/>
    <property type="molecule type" value="Genomic_DNA"/>
</dbReference>
<sequence length="317" mass="33832">MRSKLGSSAGNSGGQVYQYPLGDVRYDGPDPSREDGRATFAASLLSRQTPLYECVVQWPEAWAGRYSGGEELVWGDCIFTGAGFGLDETVSAAVDWESRIMYLAHTFACSDNEGLTGLATGSIELELNCTTTDEGSISYCVPNTTPSGGRPALSIETKLLSPPASAPPPACADLPEQYWAWTVEDWLRQFKMDPGATPTDPDAIHADTGPSFALRSRATGSAFRCSPSAPHDGIFVGPCSPADNGTTTTTTTTMTTASFVFDSRLNILQVSERWACDGSPEESATGVLFMQAACARQRNSDDFICTSGPVWVETDVV</sequence>
<dbReference type="OMA" id="VTQHWEC"/>
<dbReference type="HOGENOM" id="CLU_891454_0_0_1"/>
<protein>
    <submittedName>
        <fullName evidence="1">Uncharacterized protein</fullName>
    </submittedName>
</protein>
<dbReference type="InParanoid" id="G2PZL3"/>
<evidence type="ECO:0000313" key="2">
    <source>
        <dbReference type="Proteomes" id="UP000007322"/>
    </source>
</evidence>
<name>G2PZL3_THET4</name>
<proteinExistence type="predicted"/>
<dbReference type="Proteomes" id="UP000007322">
    <property type="component" value="Chromosome 1"/>
</dbReference>
<reference evidence="1 2" key="1">
    <citation type="journal article" date="2011" name="Nat. Biotechnol.">
        <title>Comparative genomic analysis of the thermophilic biomass-degrading fungi Myceliophthora thermophila and Thielavia terrestris.</title>
        <authorList>
            <person name="Berka R.M."/>
            <person name="Grigoriev I.V."/>
            <person name="Otillar R."/>
            <person name="Salamov A."/>
            <person name="Grimwood J."/>
            <person name="Reid I."/>
            <person name="Ishmael N."/>
            <person name="John T."/>
            <person name="Darmond C."/>
            <person name="Moisan M.-C."/>
            <person name="Henrissat B."/>
            <person name="Coutinho P.M."/>
            <person name="Lombard V."/>
            <person name="Natvig D.O."/>
            <person name="Lindquist E."/>
            <person name="Schmutz J."/>
            <person name="Lucas S."/>
            <person name="Harris P."/>
            <person name="Powlowski J."/>
            <person name="Bellemare A."/>
            <person name="Taylor D."/>
            <person name="Butler G."/>
            <person name="de Vries R.P."/>
            <person name="Allijn I.E."/>
            <person name="van den Brink J."/>
            <person name="Ushinsky S."/>
            <person name="Storms R."/>
            <person name="Powell A.J."/>
            <person name="Paulsen I.T."/>
            <person name="Elbourne L.D.H."/>
            <person name="Baker S.E."/>
            <person name="Magnuson J."/>
            <person name="LaBoissiere S."/>
            <person name="Clutterbuck A.J."/>
            <person name="Martinez D."/>
            <person name="Wogulis M."/>
            <person name="de Leon A.L."/>
            <person name="Rey M.W."/>
            <person name="Tsang A."/>
        </authorList>
    </citation>
    <scope>NUCLEOTIDE SEQUENCE [LARGE SCALE GENOMIC DNA]</scope>
    <source>
        <strain evidence="2">ATCC 42464 / BCRC 31852 / DSM 1799</strain>
    </source>
</reference>
<dbReference type="AlphaFoldDB" id="G2PZL3"/>
<organism evidence="1 2">
    <name type="scientific">Thermothelomyces thermophilus (strain ATCC 42464 / BCRC 31852 / DSM 1799)</name>
    <name type="common">Sporotrichum thermophile</name>
    <dbReference type="NCBI Taxonomy" id="573729"/>
    <lineage>
        <taxon>Eukaryota</taxon>
        <taxon>Fungi</taxon>
        <taxon>Dikarya</taxon>
        <taxon>Ascomycota</taxon>
        <taxon>Pezizomycotina</taxon>
        <taxon>Sordariomycetes</taxon>
        <taxon>Sordariomycetidae</taxon>
        <taxon>Sordariales</taxon>
        <taxon>Chaetomiaceae</taxon>
        <taxon>Thermothelomyces</taxon>
    </lineage>
</organism>
<dbReference type="RefSeq" id="XP_003660944.1">
    <property type="nucleotide sequence ID" value="XM_003660896.1"/>
</dbReference>
<accession>G2PZL3</accession>
<dbReference type="GeneID" id="11505866"/>
<keyword evidence="2" id="KW-1185">Reference proteome</keyword>
<dbReference type="KEGG" id="mtm:MYCTH_2116408"/>
<evidence type="ECO:0000313" key="1">
    <source>
        <dbReference type="EMBL" id="AEO55699.1"/>
    </source>
</evidence>
<dbReference type="VEuPathDB" id="FungiDB:MYCTH_2116408"/>
<dbReference type="eggNOG" id="ENOG502RN5P">
    <property type="taxonomic scope" value="Eukaryota"/>
</dbReference>
<gene>
    <name evidence="1" type="ORF">MYCTH_2116408</name>
</gene>